<dbReference type="SUPFAM" id="SSF103473">
    <property type="entry name" value="MFS general substrate transporter"/>
    <property type="match status" value="1"/>
</dbReference>
<evidence type="ECO:0000313" key="9">
    <source>
        <dbReference type="Proteomes" id="UP001628646"/>
    </source>
</evidence>
<reference evidence="8 9" key="1">
    <citation type="submission" date="2024-12" db="EMBL/GenBank/DDBJ databases">
        <title>Pseudomonas species isolated from Lotus nodules promote plant growth.</title>
        <authorList>
            <person name="Yu Y.-H."/>
            <person name="Kurtenbach J."/>
            <person name="Crosbie D."/>
            <person name="Brachmann A."/>
            <person name="Marin M."/>
        </authorList>
    </citation>
    <scope>NUCLEOTIDE SEQUENCE [LARGE SCALE GENOMIC DNA]</scope>
    <source>
        <strain evidence="8 9">PLb11B</strain>
    </source>
</reference>
<accession>A0ABW8W1E7</accession>
<dbReference type="Proteomes" id="UP001628646">
    <property type="component" value="Unassembled WGS sequence"/>
</dbReference>
<feature type="transmembrane region" description="Helical" evidence="6">
    <location>
        <begin position="205"/>
        <end position="231"/>
    </location>
</feature>
<dbReference type="Gene3D" id="1.20.1250.20">
    <property type="entry name" value="MFS general substrate transporter like domains"/>
    <property type="match status" value="1"/>
</dbReference>
<keyword evidence="9" id="KW-1185">Reference proteome</keyword>
<dbReference type="Pfam" id="PF07690">
    <property type="entry name" value="MFS_1"/>
    <property type="match status" value="1"/>
</dbReference>
<evidence type="ECO:0000256" key="1">
    <source>
        <dbReference type="ARBA" id="ARBA00004651"/>
    </source>
</evidence>
<evidence type="ECO:0000256" key="4">
    <source>
        <dbReference type="ARBA" id="ARBA00022989"/>
    </source>
</evidence>
<dbReference type="InterPro" id="IPR020846">
    <property type="entry name" value="MFS_dom"/>
</dbReference>
<comment type="subcellular location">
    <subcellularLocation>
        <location evidence="1">Cell membrane</location>
        <topology evidence="1">Multi-pass membrane protein</topology>
    </subcellularLocation>
</comment>
<dbReference type="PANTHER" id="PTHR43124:SF3">
    <property type="entry name" value="CHLORAMPHENICOL EFFLUX PUMP RV0191"/>
    <property type="match status" value="1"/>
</dbReference>
<dbReference type="InterPro" id="IPR050189">
    <property type="entry name" value="MFS_Efflux_Transporters"/>
</dbReference>
<organism evidence="8 9">
    <name type="scientific">Pseudomonas azerbaijanorientalis</name>
    <dbReference type="NCBI Taxonomy" id="2842350"/>
    <lineage>
        <taxon>Bacteria</taxon>
        <taxon>Pseudomonadati</taxon>
        <taxon>Pseudomonadota</taxon>
        <taxon>Gammaproteobacteria</taxon>
        <taxon>Pseudomonadales</taxon>
        <taxon>Pseudomonadaceae</taxon>
        <taxon>Pseudomonas</taxon>
    </lineage>
</organism>
<evidence type="ECO:0000313" key="8">
    <source>
        <dbReference type="EMBL" id="MFL8999109.1"/>
    </source>
</evidence>
<feature type="transmembrane region" description="Helical" evidence="6">
    <location>
        <begin position="331"/>
        <end position="354"/>
    </location>
</feature>
<feature type="transmembrane region" description="Helical" evidence="6">
    <location>
        <begin position="243"/>
        <end position="262"/>
    </location>
</feature>
<evidence type="ECO:0000256" key="2">
    <source>
        <dbReference type="ARBA" id="ARBA00022475"/>
    </source>
</evidence>
<feature type="transmembrane region" description="Helical" evidence="6">
    <location>
        <begin position="101"/>
        <end position="123"/>
    </location>
</feature>
<name>A0ABW8W1E7_9PSED</name>
<evidence type="ECO:0000256" key="3">
    <source>
        <dbReference type="ARBA" id="ARBA00022692"/>
    </source>
</evidence>
<sequence length="399" mass="42466">MTQDRSTINPRVYALTFTAFVMLSSEFIVAGLLPQIATSLAITIGAASGLVTAFALGMGISAPIIGVIAHRASKRSLLIYACLALLIGNGISAVFNDYYVILAGRVLGGIGVAVFWTNAALAAKSLSQGRNQSMAIGRVLVGISIASVVGVPVGKLIADATNWRMAMWIMTVLSSTALLAVWIWVRPSEEARQKENLRDTVRVAFKLDVSMTLLSSCLMFAGVASVFNFLATFLERQTGFGEMSVTLILCFYGVADIASNLILSKRVKDDLEPLFRRVLVTIAVGMCALSVFGNLTWAVPLAVIIVASSHAGVSLLIGIDVLKRAGKAGQLINAINVSMINLGIGIGAVITGLLVDRVGVSTVGWVGACFIALALCVRWKIERSYEQRNGCVVDRCPHW</sequence>
<evidence type="ECO:0000256" key="6">
    <source>
        <dbReference type="SAM" id="Phobius"/>
    </source>
</evidence>
<feature type="transmembrane region" description="Helical" evidence="6">
    <location>
        <begin position="135"/>
        <end position="153"/>
    </location>
</feature>
<evidence type="ECO:0000259" key="7">
    <source>
        <dbReference type="PROSITE" id="PS50850"/>
    </source>
</evidence>
<dbReference type="InterPro" id="IPR011701">
    <property type="entry name" value="MFS"/>
</dbReference>
<feature type="transmembrane region" description="Helical" evidence="6">
    <location>
        <begin position="274"/>
        <end position="292"/>
    </location>
</feature>
<feature type="transmembrane region" description="Helical" evidence="6">
    <location>
        <begin position="298"/>
        <end position="319"/>
    </location>
</feature>
<gene>
    <name evidence="8" type="ORF">ACJ8NA_10645</name>
</gene>
<feature type="transmembrane region" description="Helical" evidence="6">
    <location>
        <begin position="360"/>
        <end position="379"/>
    </location>
</feature>
<keyword evidence="3 6" id="KW-0812">Transmembrane</keyword>
<feature type="transmembrane region" description="Helical" evidence="6">
    <location>
        <begin position="39"/>
        <end position="65"/>
    </location>
</feature>
<feature type="domain" description="Major facilitator superfamily (MFS) profile" evidence="7">
    <location>
        <begin position="11"/>
        <end position="386"/>
    </location>
</feature>
<dbReference type="InterPro" id="IPR036259">
    <property type="entry name" value="MFS_trans_sf"/>
</dbReference>
<feature type="transmembrane region" description="Helical" evidence="6">
    <location>
        <begin position="12"/>
        <end position="33"/>
    </location>
</feature>
<keyword evidence="4 6" id="KW-1133">Transmembrane helix</keyword>
<feature type="transmembrane region" description="Helical" evidence="6">
    <location>
        <begin position="77"/>
        <end position="95"/>
    </location>
</feature>
<proteinExistence type="predicted"/>
<dbReference type="RefSeq" id="WP_407801338.1">
    <property type="nucleotide sequence ID" value="NZ_JBJNUX010000012.1"/>
</dbReference>
<keyword evidence="5 6" id="KW-0472">Membrane</keyword>
<protein>
    <submittedName>
        <fullName evidence="8">MFS transporter</fullName>
    </submittedName>
</protein>
<feature type="transmembrane region" description="Helical" evidence="6">
    <location>
        <begin position="165"/>
        <end position="185"/>
    </location>
</feature>
<dbReference type="PROSITE" id="PS50850">
    <property type="entry name" value="MFS"/>
    <property type="match status" value="1"/>
</dbReference>
<dbReference type="PANTHER" id="PTHR43124">
    <property type="entry name" value="PURINE EFFLUX PUMP PBUE"/>
    <property type="match status" value="1"/>
</dbReference>
<comment type="caution">
    <text evidence="8">The sequence shown here is derived from an EMBL/GenBank/DDBJ whole genome shotgun (WGS) entry which is preliminary data.</text>
</comment>
<dbReference type="EMBL" id="JBJNUY010000004">
    <property type="protein sequence ID" value="MFL8999109.1"/>
    <property type="molecule type" value="Genomic_DNA"/>
</dbReference>
<dbReference type="CDD" id="cd17324">
    <property type="entry name" value="MFS_NepI_like"/>
    <property type="match status" value="1"/>
</dbReference>
<evidence type="ECO:0000256" key="5">
    <source>
        <dbReference type="ARBA" id="ARBA00023136"/>
    </source>
</evidence>
<keyword evidence="2" id="KW-1003">Cell membrane</keyword>